<dbReference type="Proteomes" id="UP001446205">
    <property type="component" value="Unassembled WGS sequence"/>
</dbReference>
<feature type="signal peptide" evidence="2">
    <location>
        <begin position="1"/>
        <end position="31"/>
    </location>
</feature>
<protein>
    <submittedName>
        <fullName evidence="3">PA2779 family protein</fullName>
    </submittedName>
</protein>
<feature type="chain" id="PRO_5045255499" evidence="2">
    <location>
        <begin position="32"/>
        <end position="136"/>
    </location>
</feature>
<keyword evidence="4" id="KW-1185">Reference proteome</keyword>
<accession>A0ABU9D7A7</accession>
<keyword evidence="1" id="KW-0472">Membrane</keyword>
<evidence type="ECO:0000313" key="4">
    <source>
        <dbReference type="Proteomes" id="UP001446205"/>
    </source>
</evidence>
<dbReference type="EMBL" id="JBBPCO010000005">
    <property type="protein sequence ID" value="MEK8089421.1"/>
    <property type="molecule type" value="Genomic_DNA"/>
</dbReference>
<dbReference type="InterPro" id="IPR046735">
    <property type="entry name" value="PA2779-like"/>
</dbReference>
<evidence type="ECO:0000256" key="2">
    <source>
        <dbReference type="SAM" id="SignalP"/>
    </source>
</evidence>
<keyword evidence="1" id="KW-0812">Transmembrane</keyword>
<comment type="caution">
    <text evidence="3">The sequence shown here is derived from an EMBL/GenBank/DDBJ whole genome shotgun (WGS) entry which is preliminary data.</text>
</comment>
<keyword evidence="1" id="KW-1133">Transmembrane helix</keyword>
<evidence type="ECO:0000256" key="1">
    <source>
        <dbReference type="SAM" id="Phobius"/>
    </source>
</evidence>
<dbReference type="PIRSF" id="PIRSF029543">
    <property type="entry name" value="UCP029543"/>
    <property type="match status" value="1"/>
</dbReference>
<dbReference type="NCBIfam" id="NF033919">
    <property type="entry name" value="PA2779_fam"/>
    <property type="match status" value="1"/>
</dbReference>
<feature type="transmembrane region" description="Helical" evidence="1">
    <location>
        <begin position="106"/>
        <end position="132"/>
    </location>
</feature>
<gene>
    <name evidence="3" type="ORF">WOB96_06535</name>
</gene>
<dbReference type="Pfam" id="PF20332">
    <property type="entry name" value="DUF6627"/>
    <property type="match status" value="1"/>
</dbReference>
<name>A0ABU9D7A7_9PROT</name>
<sequence>MQMMPRLAKPLSSLLIAATLSFSLQVGPAQAAMVGSESVIDQTSNSADRERLRSFLAREDVQKAMEKQGVSPAEALARVDSLSDAEVDRIAGKLDALPAGGDAGSIVGAIVLIFFVLLITDLLGLTHVYPFVYHRH</sequence>
<dbReference type="InterPro" id="IPR016924">
    <property type="entry name" value="UCP029543"/>
</dbReference>
<reference evidence="3 4" key="1">
    <citation type="submission" date="2024-04" db="EMBL/GenBank/DDBJ databases">
        <authorList>
            <person name="Abashina T."/>
            <person name="Shaikin A."/>
        </authorList>
    </citation>
    <scope>NUCLEOTIDE SEQUENCE [LARGE SCALE GENOMIC DNA]</scope>
    <source>
        <strain evidence="3 4">AAFK</strain>
    </source>
</reference>
<keyword evidence="2" id="KW-0732">Signal</keyword>
<organism evidence="3 4">
    <name type="scientific">Thermithiobacillus plumbiphilus</name>
    <dbReference type="NCBI Taxonomy" id="1729899"/>
    <lineage>
        <taxon>Bacteria</taxon>
        <taxon>Pseudomonadati</taxon>
        <taxon>Pseudomonadota</taxon>
        <taxon>Acidithiobacillia</taxon>
        <taxon>Acidithiobacillales</taxon>
        <taxon>Thermithiobacillaceae</taxon>
        <taxon>Thermithiobacillus</taxon>
    </lineage>
</organism>
<proteinExistence type="predicted"/>
<evidence type="ECO:0000313" key="3">
    <source>
        <dbReference type="EMBL" id="MEK8089421.1"/>
    </source>
</evidence>
<dbReference type="RefSeq" id="WP_341370480.1">
    <property type="nucleotide sequence ID" value="NZ_JBBPCO010000005.1"/>
</dbReference>